<gene>
    <name evidence="8" type="ORF">WICANDRAFT_12745</name>
</gene>
<dbReference type="EMBL" id="KV454211">
    <property type="protein sequence ID" value="ODQ59080.1"/>
    <property type="molecule type" value="Genomic_DNA"/>
</dbReference>
<evidence type="ECO:0000256" key="6">
    <source>
        <dbReference type="ARBA" id="ARBA00049400"/>
    </source>
</evidence>
<protein>
    <recommendedName>
        <fullName evidence="2">tRNA(Phe) (4-demethylwyosine(37)-C(7)) aminocarboxypropyltransferase</fullName>
        <ecNumber evidence="2">2.5.1.114</ecNumber>
    </recommendedName>
</protein>
<dbReference type="EC" id="2.5.1.114" evidence="2"/>
<dbReference type="GeneID" id="30197789"/>
<dbReference type="SUPFAM" id="SSF53335">
    <property type="entry name" value="S-adenosyl-L-methionine-dependent methyltransferases"/>
    <property type="match status" value="1"/>
</dbReference>
<dbReference type="GO" id="GO:0008757">
    <property type="term" value="F:S-adenosylmethionine-dependent methyltransferase activity"/>
    <property type="evidence" value="ECO:0007669"/>
    <property type="project" value="EnsemblFungi"/>
</dbReference>
<dbReference type="InterPro" id="IPR026274">
    <property type="entry name" value="tRNA_wybutosine_synth_prot_2"/>
</dbReference>
<dbReference type="Pfam" id="PF02475">
    <property type="entry name" value="TRM5-TYW2_MTfase"/>
    <property type="match status" value="1"/>
</dbReference>
<keyword evidence="3" id="KW-0808">Transferase</keyword>
<evidence type="ECO:0000256" key="1">
    <source>
        <dbReference type="ARBA" id="ARBA00004797"/>
    </source>
</evidence>
<dbReference type="GO" id="GO:0031591">
    <property type="term" value="P:wybutosine biosynthetic process"/>
    <property type="evidence" value="ECO:0007669"/>
    <property type="project" value="EnsemblFungi"/>
</dbReference>
<reference evidence="8 9" key="1">
    <citation type="journal article" date="2016" name="Proc. Natl. Acad. Sci. U.S.A.">
        <title>Comparative genomics of biotechnologically important yeasts.</title>
        <authorList>
            <person name="Riley R."/>
            <person name="Haridas S."/>
            <person name="Wolfe K.H."/>
            <person name="Lopes M.R."/>
            <person name="Hittinger C.T."/>
            <person name="Goeker M."/>
            <person name="Salamov A.A."/>
            <person name="Wisecaver J.H."/>
            <person name="Long T.M."/>
            <person name="Calvey C.H."/>
            <person name="Aerts A.L."/>
            <person name="Barry K.W."/>
            <person name="Choi C."/>
            <person name="Clum A."/>
            <person name="Coughlan A.Y."/>
            <person name="Deshpande S."/>
            <person name="Douglass A.P."/>
            <person name="Hanson S.J."/>
            <person name="Klenk H.-P."/>
            <person name="LaButti K.M."/>
            <person name="Lapidus A."/>
            <person name="Lindquist E.A."/>
            <person name="Lipzen A.M."/>
            <person name="Meier-Kolthoff J.P."/>
            <person name="Ohm R.A."/>
            <person name="Otillar R.P."/>
            <person name="Pangilinan J.L."/>
            <person name="Peng Y."/>
            <person name="Rokas A."/>
            <person name="Rosa C.A."/>
            <person name="Scheuner C."/>
            <person name="Sibirny A.A."/>
            <person name="Slot J.C."/>
            <person name="Stielow J.B."/>
            <person name="Sun H."/>
            <person name="Kurtzman C.P."/>
            <person name="Blackwell M."/>
            <person name="Grigoriev I.V."/>
            <person name="Jeffries T.W."/>
        </authorList>
    </citation>
    <scope>NUCLEOTIDE SEQUENCE [LARGE SCALE GENOMIC DNA]</scope>
    <source>
        <strain evidence="9">ATCC 58044 / CBS 1984 / NCYC 433 / NRRL Y-366-8</strain>
    </source>
</reference>
<comment type="catalytic activity">
    <reaction evidence="6">
        <text>4-demethylwyosine(37) in tRNA(Phe) + S-adenosyl-L-methionine = 4-demethyl-7-[(3S)-3-amino-3-carboxypropyl]wyosine(37) in tRNA(Phe) + S-methyl-5'-thioadenosine + H(+)</text>
        <dbReference type="Rhea" id="RHEA:36355"/>
        <dbReference type="Rhea" id="RHEA-COMP:10164"/>
        <dbReference type="Rhea" id="RHEA-COMP:10378"/>
        <dbReference type="ChEBI" id="CHEBI:15378"/>
        <dbReference type="ChEBI" id="CHEBI:17509"/>
        <dbReference type="ChEBI" id="CHEBI:59789"/>
        <dbReference type="ChEBI" id="CHEBI:64315"/>
        <dbReference type="ChEBI" id="CHEBI:73550"/>
        <dbReference type="EC" id="2.5.1.114"/>
    </reaction>
</comment>
<evidence type="ECO:0000256" key="4">
    <source>
        <dbReference type="ARBA" id="ARBA00022691"/>
    </source>
</evidence>
<feature type="non-terminal residue" evidence="8">
    <location>
        <position position="1"/>
    </location>
</feature>
<evidence type="ECO:0000256" key="5">
    <source>
        <dbReference type="ARBA" id="ARBA00022694"/>
    </source>
</evidence>
<dbReference type="PIRSF" id="PIRSF038972">
    <property type="entry name" value="Trm12"/>
    <property type="match status" value="1"/>
</dbReference>
<dbReference type="PROSITE" id="PS51684">
    <property type="entry name" value="SAM_MT_TRM5_TYW2"/>
    <property type="match status" value="1"/>
</dbReference>
<feature type="non-terminal residue" evidence="8">
    <location>
        <position position="412"/>
    </location>
</feature>
<dbReference type="GO" id="GO:0030488">
    <property type="term" value="P:tRNA methylation"/>
    <property type="evidence" value="ECO:0007669"/>
    <property type="project" value="EnsemblFungi"/>
</dbReference>
<keyword evidence="5" id="KW-0819">tRNA processing</keyword>
<dbReference type="GO" id="GO:0008175">
    <property type="term" value="F:tRNA methyltransferase activity"/>
    <property type="evidence" value="ECO:0007669"/>
    <property type="project" value="TreeGrafter"/>
</dbReference>
<dbReference type="RefSeq" id="XP_019038287.1">
    <property type="nucleotide sequence ID" value="XM_019180543.1"/>
</dbReference>
<dbReference type="GO" id="GO:0005737">
    <property type="term" value="C:cytoplasm"/>
    <property type="evidence" value="ECO:0007669"/>
    <property type="project" value="TreeGrafter"/>
</dbReference>
<dbReference type="AlphaFoldDB" id="A0A1E3P1F6"/>
<feature type="domain" description="SAM-dependent methyltransferase TRM5/TYW2-type" evidence="7">
    <location>
        <begin position="137"/>
        <end position="412"/>
    </location>
</feature>
<sequence>DGSLVKSVKTLLSSTGKLDKSLKIQKSAAGFIVPTLYESLDQLDNEIRNNNKIRPQLVERVVKDVETSNVIENSVLKYLKGIKISSQESNILLSKIPKKYTLYPPLLLINNQDTFESQEWEAHFRLYPSEEFYKQLLANFPQITHIAINKPIIEQDVMRRPFNISPLFGDFGPEPTSEMFDNPTEKDFEDAFWCTVVQNGIYQTWAPRYTMFSRGNIKEKARVLSFKDVKNTTVVDMYAGIGYFTLSYLKLGAKVFCFEINPWSIQGLIRGVAKNGFSYKVVSRNEEIEWDDSVQCWIFNESNEFVNERLCQTNQHFNISHVNMGLLPSSRQSWQHTLTLVNTFSTTNTTIHIHENESVDNLPTFMNLTAVELTNLALDDKTEHNMNIIPLHLEKIKTFAPGIWHICADFKL</sequence>
<dbReference type="GO" id="GO:0102522">
    <property type="term" value="F:tRNA 4-demethylwyosine alpha-amino-alpha-carboxypropyltransferase activity"/>
    <property type="evidence" value="ECO:0007669"/>
    <property type="project" value="UniProtKB-EC"/>
</dbReference>
<dbReference type="STRING" id="683960.A0A1E3P1F6"/>
<dbReference type="PANTHER" id="PTHR23245">
    <property type="entry name" value="TRNA METHYLTRANSFERASE"/>
    <property type="match status" value="1"/>
</dbReference>
<evidence type="ECO:0000259" key="7">
    <source>
        <dbReference type="PROSITE" id="PS51684"/>
    </source>
</evidence>
<keyword evidence="9" id="KW-1185">Reference proteome</keyword>
<dbReference type="OrthoDB" id="2387925at2759"/>
<dbReference type="InterPro" id="IPR056743">
    <property type="entry name" value="TRM5-TYW2-like_MTfase"/>
</dbReference>
<dbReference type="Gene3D" id="3.40.50.150">
    <property type="entry name" value="Vaccinia Virus protein VP39"/>
    <property type="match status" value="1"/>
</dbReference>
<comment type="pathway">
    <text evidence="1">tRNA modification; wybutosine-tRNA(Phe) biosynthesis.</text>
</comment>
<name>A0A1E3P1F6_WICAA</name>
<evidence type="ECO:0000313" key="9">
    <source>
        <dbReference type="Proteomes" id="UP000094112"/>
    </source>
</evidence>
<dbReference type="InterPro" id="IPR030382">
    <property type="entry name" value="MeTrfase_TRM5/TYW2"/>
</dbReference>
<accession>A0A1E3P1F6</accession>
<keyword evidence="4" id="KW-0949">S-adenosyl-L-methionine</keyword>
<dbReference type="PANTHER" id="PTHR23245:SF25">
    <property type="entry name" value="TRNA WYBUTOSINE-SYNTHESIZING PROTEIN 2 HOMOLOG"/>
    <property type="match status" value="1"/>
</dbReference>
<dbReference type="Proteomes" id="UP000094112">
    <property type="component" value="Unassembled WGS sequence"/>
</dbReference>
<proteinExistence type="predicted"/>
<dbReference type="InterPro" id="IPR029063">
    <property type="entry name" value="SAM-dependent_MTases_sf"/>
</dbReference>
<evidence type="ECO:0000256" key="2">
    <source>
        <dbReference type="ARBA" id="ARBA00012265"/>
    </source>
</evidence>
<evidence type="ECO:0000313" key="8">
    <source>
        <dbReference type="EMBL" id="ODQ59080.1"/>
    </source>
</evidence>
<organism evidence="8 9">
    <name type="scientific">Wickerhamomyces anomalus (strain ATCC 58044 / CBS 1984 / NCYC 433 / NRRL Y-366-8)</name>
    <name type="common">Yeast</name>
    <name type="synonym">Hansenula anomala</name>
    <dbReference type="NCBI Taxonomy" id="683960"/>
    <lineage>
        <taxon>Eukaryota</taxon>
        <taxon>Fungi</taxon>
        <taxon>Dikarya</taxon>
        <taxon>Ascomycota</taxon>
        <taxon>Saccharomycotina</taxon>
        <taxon>Saccharomycetes</taxon>
        <taxon>Phaffomycetales</taxon>
        <taxon>Wickerhamomycetaceae</taxon>
        <taxon>Wickerhamomyces</taxon>
    </lineage>
</organism>
<evidence type="ECO:0000256" key="3">
    <source>
        <dbReference type="ARBA" id="ARBA00022679"/>
    </source>
</evidence>